<gene>
    <name evidence="1" type="ORF">NBRC111894_1225</name>
</gene>
<evidence type="ECO:0000313" key="2">
    <source>
        <dbReference type="Proteomes" id="UP000319716"/>
    </source>
</evidence>
<reference evidence="1 2" key="1">
    <citation type="submission" date="2017-11" db="EMBL/GenBank/DDBJ databases">
        <title>Draft Genome Sequence of Sporolactobacillus inulinus NBRC 111894 Isolated from Koso, a Japanese Sugar-Vegetable Fermented Beverage.</title>
        <authorList>
            <person name="Chiou T.Y."/>
            <person name="Oshima K."/>
            <person name="Suda W."/>
            <person name="Hattori M."/>
            <person name="Takahashi T."/>
        </authorList>
    </citation>
    <scope>NUCLEOTIDE SEQUENCE [LARGE SCALE GENOMIC DNA]</scope>
    <source>
        <strain evidence="1 2">NBRC111894</strain>
    </source>
</reference>
<organism evidence="1 2">
    <name type="scientific">Sporolactobacillus inulinus</name>
    <dbReference type="NCBI Taxonomy" id="2078"/>
    <lineage>
        <taxon>Bacteria</taxon>
        <taxon>Bacillati</taxon>
        <taxon>Bacillota</taxon>
        <taxon>Bacilli</taxon>
        <taxon>Bacillales</taxon>
        <taxon>Sporolactobacillaceae</taxon>
        <taxon>Sporolactobacillus</taxon>
    </lineage>
</organism>
<dbReference type="AlphaFoldDB" id="A0A4Y1Z9T5"/>
<comment type="caution">
    <text evidence="1">The sequence shown here is derived from an EMBL/GenBank/DDBJ whole genome shotgun (WGS) entry which is preliminary data.</text>
</comment>
<dbReference type="EMBL" id="BEXB01000007">
    <property type="protein sequence ID" value="GAY75671.1"/>
    <property type="molecule type" value="Genomic_DNA"/>
</dbReference>
<proteinExistence type="predicted"/>
<dbReference type="Proteomes" id="UP000319716">
    <property type="component" value="Unassembled WGS sequence"/>
</dbReference>
<name>A0A4Y1Z9T5_9BACL</name>
<accession>A0A4Y1Z9T5</accession>
<protein>
    <submittedName>
        <fullName evidence="1">Uncharacterized protein</fullName>
    </submittedName>
</protein>
<sequence>MTDKNAKVTDKITKVVDKLVELTDKITKVVDKQDNRTRSARLRVSSPRFSS</sequence>
<evidence type="ECO:0000313" key="1">
    <source>
        <dbReference type="EMBL" id="GAY75671.1"/>
    </source>
</evidence>